<sequence>APQLRQRPVQARRDQRHGPRRFRAPRASAHMSAVQRL</sequence>
<name>A0A6J4L557_9GAMM</name>
<reference evidence="2" key="1">
    <citation type="submission" date="2020-02" db="EMBL/GenBank/DDBJ databases">
        <authorList>
            <person name="Meier V. D."/>
        </authorList>
    </citation>
    <scope>NUCLEOTIDE SEQUENCE</scope>
    <source>
        <strain evidence="2">AVDCRST_MAG71</strain>
    </source>
</reference>
<organism evidence="2">
    <name type="scientific">uncultured Lysobacter sp</name>
    <dbReference type="NCBI Taxonomy" id="271060"/>
    <lineage>
        <taxon>Bacteria</taxon>
        <taxon>Pseudomonadati</taxon>
        <taxon>Pseudomonadota</taxon>
        <taxon>Gammaproteobacteria</taxon>
        <taxon>Lysobacterales</taxon>
        <taxon>Lysobacteraceae</taxon>
        <taxon>Lysobacter</taxon>
        <taxon>environmental samples</taxon>
    </lineage>
</organism>
<dbReference type="EMBL" id="CADCUA010000356">
    <property type="protein sequence ID" value="CAA9324372.1"/>
    <property type="molecule type" value="Genomic_DNA"/>
</dbReference>
<dbReference type="AlphaFoldDB" id="A0A6J4L557"/>
<accession>A0A6J4L557</accession>
<proteinExistence type="predicted"/>
<evidence type="ECO:0000313" key="2">
    <source>
        <dbReference type="EMBL" id="CAA9324372.1"/>
    </source>
</evidence>
<feature type="non-terminal residue" evidence="2">
    <location>
        <position position="1"/>
    </location>
</feature>
<feature type="non-terminal residue" evidence="2">
    <location>
        <position position="37"/>
    </location>
</feature>
<feature type="region of interest" description="Disordered" evidence="1">
    <location>
        <begin position="1"/>
        <end position="37"/>
    </location>
</feature>
<protein>
    <submittedName>
        <fullName evidence="2">Uncharacterized protein</fullName>
    </submittedName>
</protein>
<gene>
    <name evidence="2" type="ORF">AVDCRST_MAG71-1441</name>
</gene>
<evidence type="ECO:0000256" key="1">
    <source>
        <dbReference type="SAM" id="MobiDB-lite"/>
    </source>
</evidence>